<dbReference type="InterPro" id="IPR013328">
    <property type="entry name" value="6PGD_dom2"/>
</dbReference>
<name>A0A3M4B8X3_PSEMA</name>
<dbReference type="Gene3D" id="3.40.50.720">
    <property type="entry name" value="NAD(P)-binding Rossmann-like Domain"/>
    <property type="match status" value="1"/>
</dbReference>
<dbReference type="RefSeq" id="WP_064052546.1">
    <property type="nucleotide sequence ID" value="NZ_RBPW01000294.1"/>
</dbReference>
<dbReference type="InterPro" id="IPR036291">
    <property type="entry name" value="NAD(P)-bd_dom_sf"/>
</dbReference>
<evidence type="ECO:0000256" key="1">
    <source>
        <dbReference type="ARBA" id="ARBA00023002"/>
    </source>
</evidence>
<accession>A0A3M4B8X3</accession>
<evidence type="ECO:0000256" key="2">
    <source>
        <dbReference type="ARBA" id="ARBA00023027"/>
    </source>
</evidence>
<feature type="domain" description="3-hydroxyisobutyrate dehydrogenase-like NAD-binding" evidence="5">
    <location>
        <begin position="172"/>
        <end position="292"/>
    </location>
</feature>
<dbReference type="InterPro" id="IPR015815">
    <property type="entry name" value="HIBADH-related"/>
</dbReference>
<evidence type="ECO:0000313" key="6">
    <source>
        <dbReference type="EMBL" id="RMP15572.1"/>
    </source>
</evidence>
<evidence type="ECO:0008006" key="8">
    <source>
        <dbReference type="Google" id="ProtNLM"/>
    </source>
</evidence>
<proteinExistence type="predicted"/>
<dbReference type="GO" id="GO:0016616">
    <property type="term" value="F:oxidoreductase activity, acting on the CH-OH group of donors, NAD or NADP as acceptor"/>
    <property type="evidence" value="ECO:0007669"/>
    <property type="project" value="TreeGrafter"/>
</dbReference>
<evidence type="ECO:0000256" key="3">
    <source>
        <dbReference type="PIRSR" id="PIRSR000103-1"/>
    </source>
</evidence>
<dbReference type="PANTHER" id="PTHR22981">
    <property type="entry name" value="3-HYDROXYISOBUTYRATE DEHYDROGENASE-RELATED"/>
    <property type="match status" value="1"/>
</dbReference>
<evidence type="ECO:0000313" key="7">
    <source>
        <dbReference type="Proteomes" id="UP000276587"/>
    </source>
</evidence>
<keyword evidence="1" id="KW-0560">Oxidoreductase</keyword>
<keyword evidence="7" id="KW-1185">Reference proteome</keyword>
<dbReference type="PIRSF" id="PIRSF000103">
    <property type="entry name" value="HIBADH"/>
    <property type="match status" value="1"/>
</dbReference>
<feature type="domain" description="6-phosphogluconate dehydrogenase NADP-binding" evidence="4">
    <location>
        <begin position="12"/>
        <end position="167"/>
    </location>
</feature>
<dbReference type="PANTHER" id="PTHR22981:SF7">
    <property type="entry name" value="3-HYDROXYISOBUTYRATE DEHYDROGENASE, MITOCHONDRIAL"/>
    <property type="match status" value="1"/>
</dbReference>
<reference evidence="6 7" key="1">
    <citation type="submission" date="2018-08" db="EMBL/GenBank/DDBJ databases">
        <title>Recombination of ecologically and evolutionarily significant loci maintains genetic cohesion in the Pseudomonas syringae species complex.</title>
        <authorList>
            <person name="Dillon M."/>
            <person name="Thakur S."/>
            <person name="Almeida R.N.D."/>
            <person name="Weir B.S."/>
            <person name="Guttman D.S."/>
        </authorList>
    </citation>
    <scope>NUCLEOTIDE SEQUENCE [LARGE SCALE GENOMIC DNA]</scope>
    <source>
        <strain evidence="6 7">ICMP 3555</strain>
    </source>
</reference>
<feature type="active site" evidence="3">
    <location>
        <position position="178"/>
    </location>
</feature>
<dbReference type="EMBL" id="RBQF01000008">
    <property type="protein sequence ID" value="RMP15572.1"/>
    <property type="molecule type" value="Genomic_DNA"/>
</dbReference>
<keyword evidence="2" id="KW-0520">NAD</keyword>
<dbReference type="InterPro" id="IPR029154">
    <property type="entry name" value="HIBADH-like_NADP-bd"/>
</dbReference>
<comment type="caution">
    <text evidence="6">The sequence shown here is derived from an EMBL/GenBank/DDBJ whole genome shotgun (WGS) entry which is preliminary data.</text>
</comment>
<dbReference type="SUPFAM" id="SSF48179">
    <property type="entry name" value="6-phosphogluconate dehydrogenase C-terminal domain-like"/>
    <property type="match status" value="1"/>
</dbReference>
<dbReference type="GO" id="GO:0050661">
    <property type="term" value="F:NADP binding"/>
    <property type="evidence" value="ECO:0007669"/>
    <property type="project" value="InterPro"/>
</dbReference>
<dbReference type="InterPro" id="IPR008927">
    <property type="entry name" value="6-PGluconate_DH-like_C_sf"/>
</dbReference>
<dbReference type="AlphaFoldDB" id="A0A3M4B8X3"/>
<dbReference type="InterPro" id="IPR006115">
    <property type="entry name" value="6PGDH_NADP-bd"/>
</dbReference>
<dbReference type="Proteomes" id="UP000276587">
    <property type="component" value="Unassembled WGS sequence"/>
</dbReference>
<gene>
    <name evidence="6" type="ORF">ALQ29_01881</name>
</gene>
<evidence type="ECO:0000259" key="5">
    <source>
        <dbReference type="Pfam" id="PF14833"/>
    </source>
</evidence>
<dbReference type="Pfam" id="PF03446">
    <property type="entry name" value="NAD_binding_2"/>
    <property type="match status" value="1"/>
</dbReference>
<organism evidence="6 7">
    <name type="scientific">Pseudomonas marginalis pv. marginalis</name>
    <dbReference type="NCBI Taxonomy" id="97473"/>
    <lineage>
        <taxon>Bacteria</taxon>
        <taxon>Pseudomonadati</taxon>
        <taxon>Pseudomonadota</taxon>
        <taxon>Gammaproteobacteria</taxon>
        <taxon>Pseudomonadales</taxon>
        <taxon>Pseudomonadaceae</taxon>
        <taxon>Pseudomonas</taxon>
    </lineage>
</organism>
<protein>
    <recommendedName>
        <fullName evidence="8">6-phosphogluconate dehydrogenase NADP-binding domain-containing protein</fullName>
    </recommendedName>
</protein>
<dbReference type="SUPFAM" id="SSF51735">
    <property type="entry name" value="NAD(P)-binding Rossmann-fold domains"/>
    <property type="match status" value="1"/>
</dbReference>
<dbReference type="Gene3D" id="1.10.1040.10">
    <property type="entry name" value="N-(1-d-carboxylethyl)-l-norvaline Dehydrogenase, domain 2"/>
    <property type="match status" value="1"/>
</dbReference>
<evidence type="ECO:0000259" key="4">
    <source>
        <dbReference type="Pfam" id="PF03446"/>
    </source>
</evidence>
<dbReference type="GO" id="GO:0051287">
    <property type="term" value="F:NAD binding"/>
    <property type="evidence" value="ECO:0007669"/>
    <property type="project" value="InterPro"/>
</dbReference>
<dbReference type="Pfam" id="PF14833">
    <property type="entry name" value="NAD_binding_11"/>
    <property type="match status" value="1"/>
</dbReference>
<sequence length="297" mass="31395">MNDDNQGTRPTVLFIGLGMMGRPMASLIAKAGYPLLVSDTNDQAVSDLCAEVGARRLESAQTLADVRIVITMLPNSRIVNQVLVGDYGVAKRLAQGACVIDMSSSEPLETQALGKQLNELSLCFLDAPVSGGVKRAISGTLQIMVGGDVNVLQQHRELLDVMGSSTHVGPNGAGHAVKALNNFVSATGLLATVEALHVGEKFGVDPAVMTSVLNNASGGNFTTANKVNQFMLSGTYASGFALQLMVKDLKIAVTLAEQMGQQMKLGHECLAVWQEAAQSTTPQTDHTEMYRIIDAHG</sequence>